<dbReference type="InterPro" id="IPR008407">
    <property type="entry name" value="Brnchd-chn_aa_trnsp_AzlD"/>
</dbReference>
<sequence length="112" mass="12590">MGEAAMTTWWIILGLGGLTYLIRLSFIALWKYLHMPDWVQRALYFVPVAVLSAIIGPELVMVDQRINLTLANPRLLVGVVAIGVAYRTRNVFITILVGLATFWLLRFNLAGM</sequence>
<feature type="transmembrane region" description="Helical" evidence="1">
    <location>
        <begin position="7"/>
        <end position="30"/>
    </location>
</feature>
<evidence type="ECO:0000313" key="3">
    <source>
        <dbReference type="Proteomes" id="UP000050544"/>
    </source>
</evidence>
<dbReference type="STRING" id="869279.SE15_02220"/>
<reference evidence="2 3" key="1">
    <citation type="submission" date="2015-07" db="EMBL/GenBank/DDBJ databases">
        <title>Whole genome sequence of Thermanaerothrix daxensis DSM 23592.</title>
        <authorList>
            <person name="Hemp J."/>
            <person name="Ward L.M."/>
            <person name="Pace L.A."/>
            <person name="Fischer W.W."/>
        </authorList>
    </citation>
    <scope>NUCLEOTIDE SEQUENCE [LARGE SCALE GENOMIC DNA]</scope>
    <source>
        <strain evidence="2 3">GNS-1</strain>
    </source>
</reference>
<comment type="caution">
    <text evidence="2">The sequence shown here is derived from an EMBL/GenBank/DDBJ whole genome shotgun (WGS) entry which is preliminary data.</text>
</comment>
<feature type="transmembrane region" description="Helical" evidence="1">
    <location>
        <begin position="92"/>
        <end position="109"/>
    </location>
</feature>
<feature type="transmembrane region" description="Helical" evidence="1">
    <location>
        <begin position="42"/>
        <end position="61"/>
    </location>
</feature>
<protein>
    <submittedName>
        <fullName evidence="2">Uncharacterized protein</fullName>
    </submittedName>
</protein>
<gene>
    <name evidence="2" type="ORF">SE15_02220</name>
</gene>
<keyword evidence="1" id="KW-0812">Transmembrane</keyword>
<dbReference type="Proteomes" id="UP000050544">
    <property type="component" value="Unassembled WGS sequence"/>
</dbReference>
<dbReference type="AlphaFoldDB" id="A0A0P6YGC7"/>
<organism evidence="2 3">
    <name type="scientific">Thermanaerothrix daxensis</name>
    <dbReference type="NCBI Taxonomy" id="869279"/>
    <lineage>
        <taxon>Bacteria</taxon>
        <taxon>Bacillati</taxon>
        <taxon>Chloroflexota</taxon>
        <taxon>Anaerolineae</taxon>
        <taxon>Anaerolineales</taxon>
        <taxon>Anaerolineaceae</taxon>
        <taxon>Thermanaerothrix</taxon>
    </lineage>
</organism>
<name>A0A0P6YGC7_9CHLR</name>
<feature type="transmembrane region" description="Helical" evidence="1">
    <location>
        <begin position="68"/>
        <end position="86"/>
    </location>
</feature>
<keyword evidence="1" id="KW-0472">Membrane</keyword>
<proteinExistence type="predicted"/>
<keyword evidence="3" id="KW-1185">Reference proteome</keyword>
<dbReference type="EMBL" id="LGKO01000002">
    <property type="protein sequence ID" value="KPL84024.1"/>
    <property type="molecule type" value="Genomic_DNA"/>
</dbReference>
<keyword evidence="1" id="KW-1133">Transmembrane helix</keyword>
<evidence type="ECO:0000313" key="2">
    <source>
        <dbReference type="EMBL" id="KPL84024.1"/>
    </source>
</evidence>
<dbReference type="Pfam" id="PF05437">
    <property type="entry name" value="AzlD"/>
    <property type="match status" value="1"/>
</dbReference>
<accession>A0A0P6YGC7</accession>
<evidence type="ECO:0000256" key="1">
    <source>
        <dbReference type="SAM" id="Phobius"/>
    </source>
</evidence>